<dbReference type="InterPro" id="IPR018486">
    <property type="entry name" value="Hemopexin_CS"/>
</dbReference>
<dbReference type="SUPFAM" id="SSF50923">
    <property type="entry name" value="Hemopexin-like domain"/>
    <property type="match status" value="1"/>
</dbReference>
<evidence type="ECO:0000256" key="12">
    <source>
        <dbReference type="PIRSR" id="PIRSR621190-1"/>
    </source>
</evidence>
<evidence type="ECO:0000256" key="16">
    <source>
        <dbReference type="SAM" id="MobiDB-lite"/>
    </source>
</evidence>
<dbReference type="FunFam" id="3.40.390.10:FF:000109">
    <property type="entry name" value="Matrix metallopeptidase 19"/>
    <property type="match status" value="1"/>
</dbReference>
<feature type="active site" evidence="12">
    <location>
        <position position="194"/>
    </location>
</feature>
<dbReference type="InterPro" id="IPR000585">
    <property type="entry name" value="Hemopexin-like_dom"/>
</dbReference>
<evidence type="ECO:0000256" key="2">
    <source>
        <dbReference type="ARBA" id="ARBA00022670"/>
    </source>
</evidence>
<dbReference type="InterPro" id="IPR018487">
    <property type="entry name" value="Hemopexin-like_repeat"/>
</dbReference>
<dbReference type="InterPro" id="IPR021190">
    <property type="entry name" value="Pept_M10A"/>
</dbReference>
<feature type="compositionally biased region" description="Pro residues" evidence="16">
    <location>
        <begin position="478"/>
        <end position="495"/>
    </location>
</feature>
<accession>A0A8C3HF53</accession>
<keyword evidence="9" id="KW-0482">Metalloprotease</keyword>
<evidence type="ECO:0000259" key="17">
    <source>
        <dbReference type="SMART" id="SM00235"/>
    </source>
</evidence>
<organism evidence="18 19">
    <name type="scientific">Chrysemys picta bellii</name>
    <name type="common">Western painted turtle</name>
    <name type="synonym">Emys bellii</name>
    <dbReference type="NCBI Taxonomy" id="8478"/>
    <lineage>
        <taxon>Eukaryota</taxon>
        <taxon>Metazoa</taxon>
        <taxon>Chordata</taxon>
        <taxon>Craniata</taxon>
        <taxon>Vertebrata</taxon>
        <taxon>Euteleostomi</taxon>
        <taxon>Archelosauria</taxon>
        <taxon>Testudinata</taxon>
        <taxon>Testudines</taxon>
        <taxon>Cryptodira</taxon>
        <taxon>Durocryptodira</taxon>
        <taxon>Testudinoidea</taxon>
        <taxon>Emydidae</taxon>
        <taxon>Chrysemys</taxon>
    </lineage>
</organism>
<keyword evidence="3 13" id="KW-0479">Metal-binding</keyword>
<dbReference type="GO" id="GO:0030198">
    <property type="term" value="P:extracellular matrix organization"/>
    <property type="evidence" value="ECO:0007669"/>
    <property type="project" value="TreeGrafter"/>
</dbReference>
<feature type="modified residue" description="Phosphotyrosine; by PKDCC" evidence="14">
    <location>
        <position position="345"/>
    </location>
</feature>
<dbReference type="InterPro" id="IPR006026">
    <property type="entry name" value="Peptidase_Metallo"/>
</dbReference>
<feature type="binding site" evidence="13">
    <location>
        <position position="406"/>
    </location>
    <ligand>
        <name>Ca(2+)</name>
        <dbReference type="ChEBI" id="CHEBI:29108"/>
        <label>4</label>
    </ligand>
</feature>
<protein>
    <submittedName>
        <fullName evidence="18">Matrix metallopeptidase 19</fullName>
    </submittedName>
</protein>
<dbReference type="FunFam" id="2.110.10.10:FF:000008">
    <property type="entry name" value="Matrix metallopeptidase 19"/>
    <property type="match status" value="1"/>
</dbReference>
<feature type="binding site" evidence="13">
    <location>
        <position position="316"/>
    </location>
    <ligand>
        <name>Ca(2+)</name>
        <dbReference type="ChEBI" id="CHEBI:29108"/>
        <label>5</label>
    </ligand>
</feature>
<dbReference type="InterPro" id="IPR001818">
    <property type="entry name" value="Pept_M10_metallopeptidase"/>
</dbReference>
<dbReference type="SMART" id="SM00235">
    <property type="entry name" value="ZnMc"/>
    <property type="match status" value="1"/>
</dbReference>
<comment type="similarity">
    <text evidence="1">Belongs to the peptidase M10A family.</text>
</comment>
<sequence length="509" mass="56072">MGGGQVGIMGLSPEVEGRVMEPASGCPFDPECQGRAGQGWPSPAAGHRGVEAGSQRSLWPRKGVGGPTPSPLAKPLSSLCPPGRWRRKNLTYRIYHYTPDMGTSATREAIQAAFAYWSDVAPLTFREVRHGTADIRISFHGATSWTCSRPFDGPGKVLAHADVPEEGTVHFDEDELWTEGTYRGVNLRIIAAHEIGHALGLGHSRYPTALMAPVYSGYRPHFRLHFDDIDGIRALYGKKTPPVMPSGTLLPPTSSLPPTKVPDPCTDGLDALMFGPYEQTYAFRGDYVWTVTDFGTGPLKEIPALWKGLPGRLDAAVHSPRTGRTYFFKGDKVWRYRGFQLDPGYPKALTRVPAKIDAAFYWPGNKKIFLFKGTGYWQWDELAWSDFGGYPRKISKLFTGVPSHLDAAVAWENGRVYFFKGGQYWRVNAQLRVEKGYPLSTAERWMHCQHRTRPEGGPTAPSSPTEPSIHPINWPCGIPLPTPPPPYRLPGPLSCPNPAGSGAEHGSRV</sequence>
<evidence type="ECO:0000256" key="6">
    <source>
        <dbReference type="ARBA" id="ARBA00022801"/>
    </source>
</evidence>
<dbReference type="InterPro" id="IPR033739">
    <property type="entry name" value="M10A_MMP"/>
</dbReference>
<dbReference type="GO" id="GO:0031012">
    <property type="term" value="C:extracellular matrix"/>
    <property type="evidence" value="ECO:0007669"/>
    <property type="project" value="InterPro"/>
</dbReference>
<dbReference type="Pfam" id="PF00413">
    <property type="entry name" value="Peptidase_M10"/>
    <property type="match status" value="1"/>
</dbReference>
<keyword evidence="8 13" id="KW-0106">Calcium</keyword>
<feature type="binding site" evidence="13">
    <location>
        <position position="100"/>
    </location>
    <ligand>
        <name>Ca(2+)</name>
        <dbReference type="ChEBI" id="CHEBI:29108"/>
        <label>1</label>
    </ligand>
</feature>
<evidence type="ECO:0000256" key="15">
    <source>
        <dbReference type="PROSITE-ProRule" id="PRU01011"/>
    </source>
</evidence>
<evidence type="ECO:0000256" key="11">
    <source>
        <dbReference type="ARBA" id="ARBA00023157"/>
    </source>
</evidence>
<dbReference type="GeneTree" id="ENSGT00940000158593"/>
<dbReference type="Pfam" id="PF00045">
    <property type="entry name" value="Hemopexin"/>
    <property type="match status" value="3"/>
</dbReference>
<reference evidence="18" key="1">
    <citation type="submission" date="2025-08" db="UniProtKB">
        <authorList>
            <consortium name="Ensembl"/>
        </authorList>
    </citation>
    <scope>IDENTIFICATION</scope>
</reference>
<feature type="binding site" evidence="13">
    <location>
        <position position="175"/>
    </location>
    <ligand>
        <name>Ca(2+)</name>
        <dbReference type="ChEBI" id="CHEBI:29108"/>
        <label>3</label>
    </ligand>
</feature>
<keyword evidence="5" id="KW-0677">Repeat</keyword>
<dbReference type="GO" id="GO:0004222">
    <property type="term" value="F:metalloendopeptidase activity"/>
    <property type="evidence" value="ECO:0007669"/>
    <property type="project" value="InterPro"/>
</dbReference>
<dbReference type="PANTHER" id="PTHR10201:SF166">
    <property type="entry name" value="MATRIX METALLOPROTEINASE-19"/>
    <property type="match status" value="1"/>
</dbReference>
<dbReference type="GO" id="GO:0008270">
    <property type="term" value="F:zinc ion binding"/>
    <property type="evidence" value="ECO:0007669"/>
    <property type="project" value="InterPro"/>
</dbReference>
<dbReference type="GO" id="GO:0030574">
    <property type="term" value="P:collagen catabolic process"/>
    <property type="evidence" value="ECO:0007669"/>
    <property type="project" value="TreeGrafter"/>
</dbReference>
<feature type="binding site" evidence="13">
    <location>
        <position position="153"/>
    </location>
    <ligand>
        <name>Ca(2+)</name>
        <dbReference type="ChEBI" id="CHEBI:29108"/>
        <label>3</label>
    </ligand>
</feature>
<keyword evidence="6" id="KW-0378">Hydrolase</keyword>
<feature type="binding site" evidence="13">
    <location>
        <position position="359"/>
    </location>
    <ligand>
        <name>Ca(2+)</name>
        <dbReference type="ChEBI" id="CHEBI:29108"/>
        <label>5</label>
    </ligand>
</feature>
<dbReference type="FunFam" id="2.110.10.10:FF:000021">
    <property type="entry name" value="Matrix metallopeptidase 19"/>
    <property type="match status" value="1"/>
</dbReference>
<feature type="repeat" description="Hemopexin" evidence="15">
    <location>
        <begin position="402"/>
        <end position="448"/>
    </location>
</feature>
<dbReference type="PANTHER" id="PTHR10201">
    <property type="entry name" value="MATRIX METALLOPROTEINASE"/>
    <property type="match status" value="1"/>
</dbReference>
<dbReference type="GO" id="GO:0005615">
    <property type="term" value="C:extracellular space"/>
    <property type="evidence" value="ECO:0007669"/>
    <property type="project" value="TreeGrafter"/>
</dbReference>
<keyword evidence="19" id="KW-1185">Reference proteome</keyword>
<evidence type="ECO:0000256" key="1">
    <source>
        <dbReference type="ARBA" id="ARBA00010370"/>
    </source>
</evidence>
<evidence type="ECO:0000256" key="7">
    <source>
        <dbReference type="ARBA" id="ARBA00022833"/>
    </source>
</evidence>
<comment type="cofactor">
    <cofactor evidence="13">
        <name>Ca(2+)</name>
        <dbReference type="ChEBI" id="CHEBI:29108"/>
    </cofactor>
    <text evidence="13">Can bind about 5 Ca(2+) ions per subunit.</text>
</comment>
<dbReference type="InterPro" id="IPR036375">
    <property type="entry name" value="Hemopexin-like_dom_sf"/>
</dbReference>
<evidence type="ECO:0000256" key="9">
    <source>
        <dbReference type="ARBA" id="ARBA00023049"/>
    </source>
</evidence>
<keyword evidence="7 13" id="KW-0862">Zinc</keyword>
<feature type="binding site" evidence="13">
    <location>
        <position position="270"/>
    </location>
    <ligand>
        <name>Ca(2+)</name>
        <dbReference type="ChEBI" id="CHEBI:29108"/>
        <label>4</label>
    </ligand>
</feature>
<feature type="binding site" evidence="13">
    <location>
        <position position="211"/>
    </location>
    <ligand>
        <name>Zn(2+)</name>
        <dbReference type="ChEBI" id="CHEBI:29105"/>
        <label>2</label>
        <note>catalytic</note>
    </ligand>
</feature>
<gene>
    <name evidence="18" type="primary">MMP19</name>
</gene>
<evidence type="ECO:0000256" key="5">
    <source>
        <dbReference type="ARBA" id="ARBA00022737"/>
    </source>
</evidence>
<dbReference type="CDD" id="cd00094">
    <property type="entry name" value="HX"/>
    <property type="match status" value="1"/>
</dbReference>
<feature type="binding site" evidence="13">
    <location>
        <position position="197"/>
    </location>
    <ligand>
        <name>Zn(2+)</name>
        <dbReference type="ChEBI" id="CHEBI:29105"/>
        <label>2</label>
        <note>catalytic</note>
    </ligand>
</feature>
<feature type="region of interest" description="Disordered" evidence="16">
    <location>
        <begin position="450"/>
        <end position="509"/>
    </location>
</feature>
<dbReference type="Proteomes" id="UP000694380">
    <property type="component" value="Unplaced"/>
</dbReference>
<feature type="region of interest" description="Disordered" evidence="16">
    <location>
        <begin position="33"/>
        <end position="78"/>
    </location>
</feature>
<feature type="binding site" evidence="13">
    <location>
        <position position="193"/>
    </location>
    <ligand>
        <name>Zn(2+)</name>
        <dbReference type="ChEBI" id="CHEBI:29105"/>
        <label>2</label>
        <note>catalytic</note>
    </ligand>
</feature>
<evidence type="ECO:0000256" key="4">
    <source>
        <dbReference type="ARBA" id="ARBA00022729"/>
    </source>
</evidence>
<dbReference type="GO" id="GO:0006508">
    <property type="term" value="P:proteolysis"/>
    <property type="evidence" value="ECO:0007669"/>
    <property type="project" value="UniProtKB-KW"/>
</dbReference>
<name>A0A8C3HF53_CHRPI</name>
<keyword evidence="2" id="KW-0645">Protease</keyword>
<feature type="binding site" evidence="13">
    <location>
        <position position="172"/>
    </location>
    <ligand>
        <name>Ca(2+)</name>
        <dbReference type="ChEBI" id="CHEBI:29108"/>
        <label>3</label>
    </ligand>
</feature>
<dbReference type="CDD" id="cd04278">
    <property type="entry name" value="ZnMc_MMP"/>
    <property type="match status" value="1"/>
</dbReference>
<dbReference type="Gene3D" id="3.40.390.10">
    <property type="entry name" value="Collagenase (Catalytic Domain)"/>
    <property type="match status" value="1"/>
</dbReference>
<dbReference type="Ensembl" id="ENSCPBT00000020344.1">
    <property type="protein sequence ID" value="ENSCPBP00000017190.1"/>
    <property type="gene ID" value="ENSCPBG00000012626.1"/>
</dbReference>
<dbReference type="PRINTS" id="PR00138">
    <property type="entry name" value="MATRIXIN"/>
</dbReference>
<dbReference type="Gene3D" id="2.110.10.10">
    <property type="entry name" value="Hemopexin-like domain"/>
    <property type="match status" value="2"/>
</dbReference>
<feature type="binding site" evidence="13">
    <location>
        <position position="203"/>
    </location>
    <ligand>
        <name>Zn(2+)</name>
        <dbReference type="ChEBI" id="CHEBI:29105"/>
        <label>2</label>
        <note>catalytic</note>
    </ligand>
</feature>
<dbReference type="AlphaFoldDB" id="A0A8C3HF53"/>
<dbReference type="SUPFAM" id="SSF55486">
    <property type="entry name" value="Metalloproteases ('zincins'), catalytic domain"/>
    <property type="match status" value="1"/>
</dbReference>
<keyword evidence="11" id="KW-1015">Disulfide bond</keyword>
<feature type="repeat" description="Hemopexin" evidence="15">
    <location>
        <begin position="266"/>
        <end position="309"/>
    </location>
</feature>
<evidence type="ECO:0000313" key="19">
    <source>
        <dbReference type="Proteomes" id="UP000694380"/>
    </source>
</evidence>
<dbReference type="PROSITE" id="PS00024">
    <property type="entry name" value="HEMOPEXIN"/>
    <property type="match status" value="1"/>
</dbReference>
<feature type="binding site" evidence="13">
    <location>
        <position position="314"/>
    </location>
    <ligand>
        <name>Ca(2+)</name>
        <dbReference type="ChEBI" id="CHEBI:29108"/>
        <label>4</label>
    </ligand>
</feature>
<proteinExistence type="inferred from homology"/>
<feature type="binding site" evidence="13">
    <location>
        <position position="160"/>
    </location>
    <ligand>
        <name>Zn(2+)</name>
        <dbReference type="ChEBI" id="CHEBI:29105"/>
        <label>1</label>
    </ligand>
</feature>
<evidence type="ECO:0000256" key="10">
    <source>
        <dbReference type="ARBA" id="ARBA00023145"/>
    </source>
</evidence>
<feature type="binding site" evidence="13">
    <location>
        <position position="152"/>
    </location>
    <ligand>
        <name>Ca(2+)</name>
        <dbReference type="ChEBI" id="CHEBI:29108"/>
        <label>3</label>
    </ligand>
</feature>
<keyword evidence="10" id="KW-0865">Zymogen</keyword>
<feature type="binding site" evidence="13">
    <location>
        <position position="170"/>
    </location>
    <ligand>
        <name>Zn(2+)</name>
        <dbReference type="ChEBI" id="CHEBI:29105"/>
        <label>1</label>
    </ligand>
</feature>
<dbReference type="InterPro" id="IPR024079">
    <property type="entry name" value="MetalloPept_cat_dom_sf"/>
</dbReference>
<feature type="domain" description="Peptidase metallopeptidase" evidence="17">
    <location>
        <begin position="81"/>
        <end position="238"/>
    </location>
</feature>
<evidence type="ECO:0000256" key="3">
    <source>
        <dbReference type="ARBA" id="ARBA00022723"/>
    </source>
</evidence>
<dbReference type="SMART" id="SM00120">
    <property type="entry name" value="HX"/>
    <property type="match status" value="4"/>
</dbReference>
<dbReference type="PROSITE" id="PS51642">
    <property type="entry name" value="HEMOPEXIN_2"/>
    <property type="match status" value="3"/>
</dbReference>
<feature type="repeat" description="Hemopexin" evidence="15">
    <location>
        <begin position="310"/>
        <end position="356"/>
    </location>
</feature>
<feature type="binding site" evidence="13">
    <location>
        <position position="134"/>
    </location>
    <ligand>
        <name>Ca(2+)</name>
        <dbReference type="ChEBI" id="CHEBI:29108"/>
        <label>2</label>
    </ligand>
</feature>
<keyword evidence="4" id="KW-0732">Signal</keyword>
<evidence type="ECO:0000256" key="8">
    <source>
        <dbReference type="ARBA" id="ARBA00022837"/>
    </source>
</evidence>
<evidence type="ECO:0000256" key="13">
    <source>
        <dbReference type="PIRSR" id="PIRSR621190-2"/>
    </source>
</evidence>
<evidence type="ECO:0000313" key="18">
    <source>
        <dbReference type="Ensembl" id="ENSCPBP00000017190.1"/>
    </source>
</evidence>
<comment type="cofactor">
    <cofactor evidence="13">
        <name>Zn(2+)</name>
        <dbReference type="ChEBI" id="CHEBI:29105"/>
    </cofactor>
    <text evidence="13">Binds 2 Zn(2+) ions per subunit.</text>
</comment>
<evidence type="ECO:0000256" key="14">
    <source>
        <dbReference type="PIRSR" id="PIRSR621190-4"/>
    </source>
</evidence>
<feature type="binding site" evidence="13">
    <location>
        <position position="175"/>
    </location>
    <ligand>
        <name>Ca(2+)</name>
        <dbReference type="ChEBI" id="CHEBI:29108"/>
        <label>1</label>
    </ligand>
</feature>
<reference evidence="18" key="2">
    <citation type="submission" date="2025-09" db="UniProtKB">
        <authorList>
            <consortium name="Ensembl"/>
        </authorList>
    </citation>
    <scope>IDENTIFICATION</scope>
</reference>